<organism evidence="2">
    <name type="scientific">Wuchereria bancrofti</name>
    <dbReference type="NCBI Taxonomy" id="6293"/>
    <lineage>
        <taxon>Eukaryota</taxon>
        <taxon>Metazoa</taxon>
        <taxon>Ecdysozoa</taxon>
        <taxon>Nematoda</taxon>
        <taxon>Chromadorea</taxon>
        <taxon>Rhabditida</taxon>
        <taxon>Spirurina</taxon>
        <taxon>Spiruromorpha</taxon>
        <taxon>Filarioidea</taxon>
        <taxon>Onchocercidae</taxon>
        <taxon>Wuchereria</taxon>
    </lineage>
</organism>
<dbReference type="SMART" id="SM00668">
    <property type="entry name" value="CTLH"/>
    <property type="match status" value="1"/>
</dbReference>
<dbReference type="InterPro" id="IPR006594">
    <property type="entry name" value="LisH"/>
</dbReference>
<dbReference type="STRING" id="6293.A0A1I8ETB9"/>
<name>A0A1I8ETB9_WUCBA</name>
<dbReference type="PROSITE" id="PS50896">
    <property type="entry name" value="LISH"/>
    <property type="match status" value="1"/>
</dbReference>
<reference evidence="2" key="1">
    <citation type="submission" date="2016-11" db="UniProtKB">
        <authorList>
            <consortium name="WormBaseParasite"/>
        </authorList>
    </citation>
    <scope>IDENTIFICATION</scope>
    <source>
        <strain evidence="2">pt0022</strain>
    </source>
</reference>
<sequence length="250" mass="28609">MEESGDSEIPANTASNSTTGAVGWYDRFQGMIADELPPQYMKFLVLDYLISQGHREAAEYLCEDASIPFPRDAIENLDQRMRIRDDIVEGKIQNAIEKVVKVVPDLLERNPVLHLRLLQQHLIELIRSKMVEEAVAFTQSIVEKVDAHPEMEKEMQKAFAMIAFEKPEDSPYTYLLEMSHRQMVANDVNSAILEALNKPSAPKLENLFRLILWSKNVLKHNDTPESLERLFSGQFDELIGVLHLLSQEFV</sequence>
<evidence type="ECO:0000259" key="1">
    <source>
        <dbReference type="PROSITE" id="PS50897"/>
    </source>
</evidence>
<dbReference type="PROSITE" id="PS50897">
    <property type="entry name" value="CTLH"/>
    <property type="match status" value="1"/>
</dbReference>
<dbReference type="InterPro" id="IPR024964">
    <property type="entry name" value="CTLH/CRA"/>
</dbReference>
<dbReference type="InterPro" id="IPR013144">
    <property type="entry name" value="CRA_dom"/>
</dbReference>
<protein>
    <recommendedName>
        <fullName evidence="1">CTLH domain-containing protein</fullName>
    </recommendedName>
</protein>
<dbReference type="PANTHER" id="PTHR12864">
    <property type="entry name" value="RAN BINDING PROTEIN 9-RELATED"/>
    <property type="match status" value="1"/>
</dbReference>
<dbReference type="SMART" id="SM00757">
    <property type="entry name" value="CRA"/>
    <property type="match status" value="1"/>
</dbReference>
<dbReference type="Pfam" id="PF10607">
    <property type="entry name" value="CTLH"/>
    <property type="match status" value="1"/>
</dbReference>
<dbReference type="InterPro" id="IPR006595">
    <property type="entry name" value="CTLH_C"/>
</dbReference>
<accession>A0A1I8ETB9</accession>
<proteinExistence type="predicted"/>
<dbReference type="WBParaSite" id="maker-PairedContig_4805-snap-gene-0.9-mRNA-1">
    <property type="protein sequence ID" value="maker-PairedContig_4805-snap-gene-0.9-mRNA-1"/>
    <property type="gene ID" value="maker-PairedContig_4805-snap-gene-0.9"/>
</dbReference>
<feature type="domain" description="CTLH" evidence="1">
    <location>
        <begin position="76"/>
        <end position="133"/>
    </location>
</feature>
<evidence type="ECO:0000313" key="2">
    <source>
        <dbReference type="WBParaSite" id="maker-PairedContig_4805-snap-gene-0.9-mRNA-1"/>
    </source>
</evidence>
<dbReference type="InterPro" id="IPR050618">
    <property type="entry name" value="Ubq-SigPath_Reg"/>
</dbReference>
<dbReference type="AlphaFoldDB" id="A0A1I8ETB9"/>